<keyword evidence="4" id="KW-0378">Hydrolase</keyword>
<name>A0A3S3NA82_9ACAR</name>
<keyword evidence="3" id="KW-0540">Nuclease</keyword>
<feature type="non-terminal residue" evidence="5">
    <location>
        <position position="426"/>
    </location>
</feature>
<keyword evidence="2" id="KW-0548">Nucleotidyltransferase</keyword>
<keyword evidence="6" id="KW-1185">Reference proteome</keyword>
<dbReference type="PANTHER" id="PTHR37984:SF5">
    <property type="entry name" value="PROTEIN NYNRIN-LIKE"/>
    <property type="match status" value="1"/>
</dbReference>
<evidence type="ECO:0000256" key="2">
    <source>
        <dbReference type="ARBA" id="ARBA00022695"/>
    </source>
</evidence>
<comment type="caution">
    <text evidence="5">The sequence shown here is derived from an EMBL/GenBank/DDBJ whole genome shotgun (WGS) entry which is preliminary data.</text>
</comment>
<evidence type="ECO:0000313" key="6">
    <source>
        <dbReference type="Proteomes" id="UP000285301"/>
    </source>
</evidence>
<dbReference type="GO" id="GO:0004519">
    <property type="term" value="F:endonuclease activity"/>
    <property type="evidence" value="ECO:0007669"/>
    <property type="project" value="UniProtKB-KW"/>
</dbReference>
<evidence type="ECO:0000256" key="4">
    <source>
        <dbReference type="ARBA" id="ARBA00022759"/>
    </source>
</evidence>
<dbReference type="InterPro" id="IPR050951">
    <property type="entry name" value="Retrovirus_Pol_polyprotein"/>
</dbReference>
<dbReference type="OrthoDB" id="6516227at2759"/>
<evidence type="ECO:0000256" key="1">
    <source>
        <dbReference type="ARBA" id="ARBA00022679"/>
    </source>
</evidence>
<keyword evidence="4" id="KW-0255">Endonuclease</keyword>
<sequence length="426" mass="48635">MRRSEKSKTSLFLHVAGPEAIEVYNTLKFATQDESENLGSVLNAFEKYCNPRKSLAMERYYFNKAQQESEETIDHFITRLKQLAKSCEYGDLEESLIRDRIICGVRCDSTRERLLQEDELSLCGLTLDQSIKICKAAENVKRESNAFQKPEMEQQTICKVKSSNSNKNKQWNECTRCGMKHEFRKCPAYGKICRKCNGKNHFAKMCKGRKQVKQVEQVDSNEDSDVVTAIRVSSIDKKQVFVILLVDGLRVKFQLDTGSSCNIIPKKFIEGKKIKLTKGPTLMMYNDTKVVPKGQCILPVINPKNGKSYKVKFVVVDSFSPILGLNACEKLNFVQLKHENMVQNISKIKKLDLDYKKLINGNKDIFEGLGKVGRPKKLTIDKSVTPVVNACRKVPFALKNKLKEELSRMEKLGVIKRVIEPTEWVN</sequence>
<gene>
    <name evidence="5" type="ORF">B4U79_07518</name>
</gene>
<dbReference type="InterPro" id="IPR021109">
    <property type="entry name" value="Peptidase_aspartic_dom_sf"/>
</dbReference>
<accession>A0A3S3NA82</accession>
<dbReference type="Gene3D" id="2.40.70.10">
    <property type="entry name" value="Acid Proteases"/>
    <property type="match status" value="1"/>
</dbReference>
<dbReference type="CDD" id="cd05481">
    <property type="entry name" value="retropepsin_like_LTR_1"/>
    <property type="match status" value="1"/>
</dbReference>
<dbReference type="PANTHER" id="PTHR37984">
    <property type="entry name" value="PROTEIN CBG26694"/>
    <property type="match status" value="1"/>
</dbReference>
<dbReference type="EMBL" id="NCKU01019406">
    <property type="protein sequence ID" value="RWR98729.1"/>
    <property type="molecule type" value="Genomic_DNA"/>
</dbReference>
<dbReference type="STRING" id="1965070.A0A3S3NA82"/>
<evidence type="ECO:0000313" key="5">
    <source>
        <dbReference type="EMBL" id="RWR98729.1"/>
    </source>
</evidence>
<proteinExistence type="predicted"/>
<dbReference type="AlphaFoldDB" id="A0A3S3NA82"/>
<protein>
    <submittedName>
        <fullName evidence="5">GagPol-like protein</fullName>
    </submittedName>
</protein>
<organism evidence="5 6">
    <name type="scientific">Dinothrombium tinctorium</name>
    <dbReference type="NCBI Taxonomy" id="1965070"/>
    <lineage>
        <taxon>Eukaryota</taxon>
        <taxon>Metazoa</taxon>
        <taxon>Ecdysozoa</taxon>
        <taxon>Arthropoda</taxon>
        <taxon>Chelicerata</taxon>
        <taxon>Arachnida</taxon>
        <taxon>Acari</taxon>
        <taxon>Acariformes</taxon>
        <taxon>Trombidiformes</taxon>
        <taxon>Prostigmata</taxon>
        <taxon>Anystina</taxon>
        <taxon>Parasitengona</taxon>
        <taxon>Trombidioidea</taxon>
        <taxon>Trombidiidae</taxon>
        <taxon>Dinothrombium</taxon>
    </lineage>
</organism>
<dbReference type="SUPFAM" id="SSF50630">
    <property type="entry name" value="Acid proteases"/>
    <property type="match status" value="1"/>
</dbReference>
<dbReference type="Proteomes" id="UP000285301">
    <property type="component" value="Unassembled WGS sequence"/>
</dbReference>
<evidence type="ECO:0000256" key="3">
    <source>
        <dbReference type="ARBA" id="ARBA00022722"/>
    </source>
</evidence>
<dbReference type="GO" id="GO:0016779">
    <property type="term" value="F:nucleotidyltransferase activity"/>
    <property type="evidence" value="ECO:0007669"/>
    <property type="project" value="UniProtKB-KW"/>
</dbReference>
<reference evidence="5 6" key="1">
    <citation type="journal article" date="2018" name="Gigascience">
        <title>Genomes of trombidid mites reveal novel predicted allergens and laterally-transferred genes associated with secondary metabolism.</title>
        <authorList>
            <person name="Dong X."/>
            <person name="Chaisiri K."/>
            <person name="Xia D."/>
            <person name="Armstrong S.D."/>
            <person name="Fang Y."/>
            <person name="Donnelly M.J."/>
            <person name="Kadowaki T."/>
            <person name="McGarry J.W."/>
            <person name="Darby A.C."/>
            <person name="Makepeace B.L."/>
        </authorList>
    </citation>
    <scope>NUCLEOTIDE SEQUENCE [LARGE SCALE GENOMIC DNA]</scope>
    <source>
        <strain evidence="5">UoL-WK</strain>
    </source>
</reference>
<keyword evidence="1" id="KW-0808">Transferase</keyword>